<evidence type="ECO:0000256" key="10">
    <source>
        <dbReference type="ARBA" id="ARBA00022741"/>
    </source>
</evidence>
<dbReference type="InterPro" id="IPR021130">
    <property type="entry name" value="PRib-ATP_PPHydrolase-like"/>
</dbReference>
<dbReference type="HAMAP" id="MF_01019">
    <property type="entry name" value="HisIE"/>
    <property type="match status" value="1"/>
</dbReference>
<evidence type="ECO:0000256" key="9">
    <source>
        <dbReference type="ARBA" id="ARBA00022605"/>
    </source>
</evidence>
<keyword evidence="20" id="KW-1185">Reference proteome</keyword>
<feature type="region of interest" description="Phosphoribosyl-AMP cyclohydrolase" evidence="15">
    <location>
        <begin position="1"/>
        <end position="106"/>
    </location>
</feature>
<evidence type="ECO:0000313" key="17">
    <source>
        <dbReference type="EMBL" id="PHK48953.1"/>
    </source>
</evidence>
<dbReference type="EC" id="3.6.1.31" evidence="15"/>
<reference evidence="19" key="2">
    <citation type="submission" date="2017-10" db="EMBL/GenBank/DDBJ databases">
        <title>Staphylococcus edaphicus sp. nov., isolated in Antarctica, harbouring mecC gene and genomic islands essential in adaptation to extreme environment.</title>
        <authorList>
            <person name="Pantucek R."/>
            <person name="Sedlacek I."/>
            <person name="Indrakova A."/>
            <person name="Vrbovska V."/>
            <person name="Maslanova I."/>
            <person name="Kovarovic V."/>
            <person name="Svec P."/>
            <person name="Kralova S."/>
            <person name="Kristofova L."/>
            <person name="Keklakova J."/>
            <person name="Petras P."/>
            <person name="Doskar J."/>
        </authorList>
    </citation>
    <scope>NUCLEOTIDE SEQUENCE [LARGE SCALE GENOMIC DNA]</scope>
    <source>
        <strain evidence="19">CCM 5085</strain>
    </source>
</reference>
<dbReference type="EMBL" id="CP093217">
    <property type="protein sequence ID" value="UQW81960.1"/>
    <property type="molecule type" value="Genomic_DNA"/>
</dbReference>
<dbReference type="UniPathway" id="UPA00031">
    <property type="reaction ID" value="UER00007"/>
</dbReference>
<evidence type="ECO:0000313" key="19">
    <source>
        <dbReference type="Proteomes" id="UP000223828"/>
    </source>
</evidence>
<dbReference type="GO" id="GO:0005737">
    <property type="term" value="C:cytoplasm"/>
    <property type="evidence" value="ECO:0007669"/>
    <property type="project" value="UniProtKB-SubCell"/>
</dbReference>
<comment type="subcellular location">
    <subcellularLocation>
        <location evidence="3 15">Cytoplasm</location>
    </subcellularLocation>
</comment>
<keyword evidence="9 15" id="KW-0028">Amino-acid biosynthesis</keyword>
<dbReference type="FunFam" id="3.10.20.810:FF:000001">
    <property type="entry name" value="Histidine biosynthesis bifunctional protein HisIE"/>
    <property type="match status" value="1"/>
</dbReference>
<evidence type="ECO:0000313" key="18">
    <source>
        <dbReference type="EMBL" id="UQW81960.1"/>
    </source>
</evidence>
<evidence type="ECO:0000256" key="12">
    <source>
        <dbReference type="ARBA" id="ARBA00022840"/>
    </source>
</evidence>
<dbReference type="InterPro" id="IPR038019">
    <property type="entry name" value="PRib_AMP_CycHydrolase_sf"/>
</dbReference>
<proteinExistence type="inferred from homology"/>
<reference evidence="18" key="4">
    <citation type="submission" date="2022-03" db="EMBL/GenBank/DDBJ databases">
        <title>Complete Genome Sequence of Staphylococcus edaphicus strain CCM 8731.</title>
        <authorList>
            <person name="Rimmer C.O."/>
            <person name="Thomas J.C."/>
        </authorList>
    </citation>
    <scope>NUCLEOTIDE SEQUENCE</scope>
    <source>
        <strain evidence="18">CCM 8731</strain>
    </source>
</reference>
<evidence type="ECO:0000256" key="2">
    <source>
        <dbReference type="ARBA" id="ARBA00001460"/>
    </source>
</evidence>
<dbReference type="InterPro" id="IPR002496">
    <property type="entry name" value="PRib_AMP_CycHydrolase_dom"/>
</dbReference>
<comment type="pathway">
    <text evidence="4 15">Amino-acid biosynthesis; L-histidine biosynthesis; L-histidine from 5-phospho-alpha-D-ribose 1-diphosphate: step 3/9.</text>
</comment>
<feature type="region of interest" description="Phosphoribosyl-ATP pyrophosphohydrolase" evidence="15">
    <location>
        <begin position="107"/>
        <end position="210"/>
    </location>
</feature>
<evidence type="ECO:0000256" key="8">
    <source>
        <dbReference type="ARBA" id="ARBA00022490"/>
    </source>
</evidence>
<comment type="pathway">
    <text evidence="5 15">Amino-acid biosynthesis; L-histidine biosynthesis; L-histidine from 5-phospho-alpha-D-ribose 1-diphosphate: step 2/9.</text>
</comment>
<dbReference type="EMBL" id="MRZN01000020">
    <property type="protein sequence ID" value="PHK48953.1"/>
    <property type="molecule type" value="Genomic_DNA"/>
</dbReference>
<dbReference type="RefSeq" id="WP_099090984.1">
    <property type="nucleotide sequence ID" value="NZ_CP093217.1"/>
</dbReference>
<name>A0A2C6WLD8_9STAP</name>
<dbReference type="Gene3D" id="3.10.20.810">
    <property type="entry name" value="Phosphoribosyl-AMP cyclohydrolase"/>
    <property type="match status" value="1"/>
</dbReference>
<feature type="domain" description="Phosphoribosyl-AMP cyclohydrolase" evidence="16">
    <location>
        <begin position="27"/>
        <end position="100"/>
    </location>
</feature>
<evidence type="ECO:0000256" key="14">
    <source>
        <dbReference type="ARBA" id="ARBA00023268"/>
    </source>
</evidence>
<evidence type="ECO:0000259" key="16">
    <source>
        <dbReference type="Pfam" id="PF01502"/>
    </source>
</evidence>
<dbReference type="SUPFAM" id="SSF141734">
    <property type="entry name" value="HisI-like"/>
    <property type="match status" value="1"/>
</dbReference>
<reference evidence="17" key="1">
    <citation type="journal article" date="2017" name="Appl. Environ. Microbiol.">
        <title>Staphylococcus edaphicus sp. nov., isolated in Antarctica, harbours mecC gene and genomic islands with suspected role in adaptation to extreme environment.</title>
        <authorList>
            <person name="Pantucek R."/>
            <person name="Sedlacek I."/>
            <person name="Indrakova A."/>
            <person name="Vrbovska V."/>
            <person name="Maslanova I."/>
            <person name="Kovarovic V."/>
            <person name="Svec P."/>
            <person name="Kralova S."/>
            <person name="Kristofova L."/>
            <person name="Keklakova J."/>
            <person name="Petras P."/>
            <person name="Doskar J."/>
        </authorList>
    </citation>
    <scope>NUCLEOTIDE SEQUENCE</scope>
    <source>
        <strain evidence="17">CCM 8730</strain>
    </source>
</reference>
<dbReference type="GO" id="GO:0004635">
    <property type="term" value="F:phosphoribosyl-AMP cyclohydrolase activity"/>
    <property type="evidence" value="ECO:0007669"/>
    <property type="project" value="UniProtKB-UniRule"/>
</dbReference>
<keyword evidence="8 15" id="KW-0963">Cytoplasm</keyword>
<dbReference type="NCBIfam" id="NF000768">
    <property type="entry name" value="PRK00051.1"/>
    <property type="match status" value="1"/>
</dbReference>
<evidence type="ECO:0000256" key="3">
    <source>
        <dbReference type="ARBA" id="ARBA00004496"/>
    </source>
</evidence>
<dbReference type="EC" id="3.5.4.19" evidence="15"/>
<dbReference type="Pfam" id="PF01503">
    <property type="entry name" value="PRA-PH"/>
    <property type="match status" value="1"/>
</dbReference>
<evidence type="ECO:0000256" key="11">
    <source>
        <dbReference type="ARBA" id="ARBA00022801"/>
    </source>
</evidence>
<dbReference type="GO" id="GO:0000105">
    <property type="term" value="P:L-histidine biosynthetic process"/>
    <property type="evidence" value="ECO:0007669"/>
    <property type="project" value="UniProtKB-UniRule"/>
</dbReference>
<dbReference type="InterPro" id="IPR023019">
    <property type="entry name" value="His_synth_HisIE"/>
</dbReference>
<protein>
    <recommendedName>
        <fullName evidence="15">Histidine biosynthesis bifunctional protein HisIE</fullName>
    </recommendedName>
    <domain>
        <recommendedName>
            <fullName evidence="15">Phosphoribosyl-AMP cyclohydrolase</fullName>
            <shortName evidence="15">PRA-CH</shortName>
            <ecNumber evidence="15">3.5.4.19</ecNumber>
        </recommendedName>
    </domain>
    <domain>
        <recommendedName>
            <fullName evidence="15">Phosphoribosyl-ATP pyrophosphatase</fullName>
            <shortName evidence="15">PRA-PH</shortName>
            <ecNumber evidence="15">3.6.1.31</ecNumber>
        </recommendedName>
    </domain>
</protein>
<evidence type="ECO:0000313" key="20">
    <source>
        <dbReference type="Proteomes" id="UP001056588"/>
    </source>
</evidence>
<evidence type="ECO:0000256" key="13">
    <source>
        <dbReference type="ARBA" id="ARBA00023102"/>
    </source>
</evidence>
<evidence type="ECO:0000256" key="5">
    <source>
        <dbReference type="ARBA" id="ARBA00005204"/>
    </source>
</evidence>
<dbReference type="NCBIfam" id="NF002747">
    <property type="entry name" value="PRK02759.1"/>
    <property type="match status" value="1"/>
</dbReference>
<evidence type="ECO:0000256" key="6">
    <source>
        <dbReference type="ARBA" id="ARBA00007731"/>
    </source>
</evidence>
<comment type="similarity">
    <text evidence="7 15">In the N-terminal section; belongs to the PRA-CH family.</text>
</comment>
<dbReference type="GO" id="GO:0005524">
    <property type="term" value="F:ATP binding"/>
    <property type="evidence" value="ECO:0007669"/>
    <property type="project" value="UniProtKB-KW"/>
</dbReference>
<dbReference type="CDD" id="cd11534">
    <property type="entry name" value="NTP-PPase_HisIE_like"/>
    <property type="match status" value="1"/>
</dbReference>
<keyword evidence="11 15" id="KW-0378">Hydrolase</keyword>
<dbReference type="PANTHER" id="PTHR42945">
    <property type="entry name" value="HISTIDINE BIOSYNTHESIS BIFUNCTIONAL PROTEIN"/>
    <property type="match status" value="1"/>
</dbReference>
<dbReference type="HAMAP" id="MF_01020">
    <property type="entry name" value="HisE"/>
    <property type="match status" value="1"/>
</dbReference>
<organism evidence="17 19">
    <name type="scientific">Staphylococcus edaphicus</name>
    <dbReference type="NCBI Taxonomy" id="1955013"/>
    <lineage>
        <taxon>Bacteria</taxon>
        <taxon>Bacillati</taxon>
        <taxon>Bacillota</taxon>
        <taxon>Bacilli</taxon>
        <taxon>Bacillales</taxon>
        <taxon>Staphylococcaceae</taxon>
        <taxon>Staphylococcus</taxon>
    </lineage>
</organism>
<sequence length="210" mass="23860">MTTQQPDFSKGLVPAVLQDVHSNQVLMLGYMNEAAYQKTLDEGIVTFYSRSKKRLWTKGEVSGHTQIVKHIHLDCDQDTLLIEVLPNGPTCHTGSQSCFNTPVPFNVQQLEQTVASSAESNKDNSYTQYLLKEGLEKITKKFGEESFEVVIGAMKHDIDEVTNETADLMYHLFVLLHALNIKFEDVEKVLEQRHQTANNFKGKRSNIDNW</sequence>
<dbReference type="Pfam" id="PF01502">
    <property type="entry name" value="PRA-CH"/>
    <property type="match status" value="1"/>
</dbReference>
<comment type="catalytic activity">
    <reaction evidence="2 15">
        <text>1-(5-phospho-beta-D-ribosyl)-ATP + H2O = 1-(5-phospho-beta-D-ribosyl)-5'-AMP + diphosphate + H(+)</text>
        <dbReference type="Rhea" id="RHEA:22828"/>
        <dbReference type="ChEBI" id="CHEBI:15377"/>
        <dbReference type="ChEBI" id="CHEBI:15378"/>
        <dbReference type="ChEBI" id="CHEBI:33019"/>
        <dbReference type="ChEBI" id="CHEBI:59457"/>
        <dbReference type="ChEBI" id="CHEBI:73183"/>
        <dbReference type="EC" id="3.6.1.31"/>
    </reaction>
</comment>
<reference evidence="17" key="3">
    <citation type="submission" date="2017-10" db="EMBL/GenBank/DDBJ databases">
        <authorList>
            <person name="Vrbovska V."/>
            <person name="Kovarovic V."/>
            <person name="Indrakova A."/>
        </authorList>
    </citation>
    <scope>NUCLEOTIDE SEQUENCE</scope>
    <source>
        <strain evidence="17">CCM 8730</strain>
    </source>
</reference>
<dbReference type="GO" id="GO:0004636">
    <property type="term" value="F:phosphoribosyl-ATP diphosphatase activity"/>
    <property type="evidence" value="ECO:0007669"/>
    <property type="project" value="UniProtKB-UniRule"/>
</dbReference>
<dbReference type="AlphaFoldDB" id="A0A2C6WLD8"/>
<comment type="catalytic activity">
    <reaction evidence="1 15">
        <text>1-(5-phospho-beta-D-ribosyl)-5'-AMP + H2O = 1-(5-phospho-beta-D-ribosyl)-5-[(5-phospho-beta-D-ribosylamino)methylideneamino]imidazole-4-carboxamide</text>
        <dbReference type="Rhea" id="RHEA:20049"/>
        <dbReference type="ChEBI" id="CHEBI:15377"/>
        <dbReference type="ChEBI" id="CHEBI:58435"/>
        <dbReference type="ChEBI" id="CHEBI:59457"/>
        <dbReference type="EC" id="3.5.4.19"/>
    </reaction>
</comment>
<keyword evidence="14 15" id="KW-0511">Multifunctional enzyme</keyword>
<evidence type="ECO:0000256" key="4">
    <source>
        <dbReference type="ARBA" id="ARBA00005169"/>
    </source>
</evidence>
<dbReference type="InterPro" id="IPR008179">
    <property type="entry name" value="HisE"/>
</dbReference>
<evidence type="ECO:0000256" key="7">
    <source>
        <dbReference type="ARBA" id="ARBA00008299"/>
    </source>
</evidence>
<keyword evidence="10 15" id="KW-0547">Nucleotide-binding</keyword>
<dbReference type="OrthoDB" id="9795769at2"/>
<gene>
    <name evidence="15" type="primary">hisI</name>
    <name evidence="15 18" type="synonym">hisIE</name>
    <name evidence="17" type="ORF">BTJ66_10910</name>
    <name evidence="18" type="ORF">MNY58_02295</name>
</gene>
<keyword evidence="12 15" id="KW-0067">ATP-binding</keyword>
<dbReference type="Gene3D" id="1.10.287.1080">
    <property type="entry name" value="MazG-like"/>
    <property type="match status" value="1"/>
</dbReference>
<dbReference type="PANTHER" id="PTHR42945:SF9">
    <property type="entry name" value="HISTIDINE BIOSYNTHESIS BIFUNCTIONAL PROTEIN HISIE"/>
    <property type="match status" value="1"/>
</dbReference>
<dbReference type="SUPFAM" id="SSF101386">
    <property type="entry name" value="all-alpha NTP pyrophosphatases"/>
    <property type="match status" value="1"/>
</dbReference>
<dbReference type="Proteomes" id="UP001056588">
    <property type="component" value="Chromosome"/>
</dbReference>
<evidence type="ECO:0000256" key="15">
    <source>
        <dbReference type="HAMAP-Rule" id="MF_01019"/>
    </source>
</evidence>
<accession>A0A2C6WLD8</accession>
<dbReference type="NCBIfam" id="TIGR03188">
    <property type="entry name" value="histidine_hisI"/>
    <property type="match status" value="1"/>
</dbReference>
<evidence type="ECO:0000256" key="1">
    <source>
        <dbReference type="ARBA" id="ARBA00000024"/>
    </source>
</evidence>
<keyword evidence="13 15" id="KW-0368">Histidine biosynthesis</keyword>
<dbReference type="Proteomes" id="UP000223828">
    <property type="component" value="Unassembled WGS sequence"/>
</dbReference>
<comment type="similarity">
    <text evidence="6 15">In the C-terminal section; belongs to the PRA-PH family.</text>
</comment>